<reference evidence="1" key="1">
    <citation type="submission" date="2020-08" db="EMBL/GenBank/DDBJ databases">
        <title>Multicomponent nature underlies the extraordinary mechanical properties of spider dragline silk.</title>
        <authorList>
            <person name="Kono N."/>
            <person name="Nakamura H."/>
            <person name="Mori M."/>
            <person name="Yoshida Y."/>
            <person name="Ohtoshi R."/>
            <person name="Malay A.D."/>
            <person name="Moran D.A.P."/>
            <person name="Tomita M."/>
            <person name="Numata K."/>
            <person name="Arakawa K."/>
        </authorList>
    </citation>
    <scope>NUCLEOTIDE SEQUENCE</scope>
</reference>
<comment type="caution">
    <text evidence="1">The sequence shown here is derived from an EMBL/GenBank/DDBJ whole genome shotgun (WGS) entry which is preliminary data.</text>
</comment>
<sequence length="76" mass="8691">MQGIMVSVPPQKFCNKSSESTDMSTILTQFSKLKEPLSEIYFENMEYVSRSIKRIPLQGMNRSAYATSVQSLHAIW</sequence>
<evidence type="ECO:0000313" key="1">
    <source>
        <dbReference type="EMBL" id="GFY61173.1"/>
    </source>
</evidence>
<dbReference type="AlphaFoldDB" id="A0A8X7CC11"/>
<protein>
    <submittedName>
        <fullName evidence="1">Uncharacterized protein</fullName>
    </submittedName>
</protein>
<keyword evidence="2" id="KW-1185">Reference proteome</keyword>
<dbReference type="EMBL" id="BMAV01013469">
    <property type="protein sequence ID" value="GFY61173.1"/>
    <property type="molecule type" value="Genomic_DNA"/>
</dbReference>
<accession>A0A8X7CC11</accession>
<organism evidence="1 2">
    <name type="scientific">Trichonephila inaurata madagascariensis</name>
    <dbReference type="NCBI Taxonomy" id="2747483"/>
    <lineage>
        <taxon>Eukaryota</taxon>
        <taxon>Metazoa</taxon>
        <taxon>Ecdysozoa</taxon>
        <taxon>Arthropoda</taxon>
        <taxon>Chelicerata</taxon>
        <taxon>Arachnida</taxon>
        <taxon>Araneae</taxon>
        <taxon>Araneomorphae</taxon>
        <taxon>Entelegynae</taxon>
        <taxon>Araneoidea</taxon>
        <taxon>Nephilidae</taxon>
        <taxon>Trichonephila</taxon>
        <taxon>Trichonephila inaurata</taxon>
    </lineage>
</organism>
<evidence type="ECO:0000313" key="2">
    <source>
        <dbReference type="Proteomes" id="UP000886998"/>
    </source>
</evidence>
<name>A0A8X7CC11_9ARAC</name>
<proteinExistence type="predicted"/>
<dbReference type="Proteomes" id="UP000886998">
    <property type="component" value="Unassembled WGS sequence"/>
</dbReference>
<gene>
    <name evidence="1" type="ORF">TNIN_61461</name>
</gene>